<reference evidence="1 2" key="1">
    <citation type="submission" date="2020-08" db="EMBL/GenBank/DDBJ databases">
        <title>Sequencing the genomes of 1000 actinobacteria strains.</title>
        <authorList>
            <person name="Klenk H.-P."/>
        </authorList>
    </citation>
    <scope>NUCLEOTIDE SEQUENCE [LARGE SCALE GENOMIC DNA]</scope>
    <source>
        <strain evidence="1 2">DSM 44230</strain>
    </source>
</reference>
<dbReference type="AlphaFoldDB" id="A0A7W7CJ85"/>
<dbReference type="Proteomes" id="UP000533598">
    <property type="component" value="Unassembled WGS sequence"/>
</dbReference>
<evidence type="ECO:0000313" key="2">
    <source>
        <dbReference type="Proteomes" id="UP000533598"/>
    </source>
</evidence>
<organism evidence="1 2">
    <name type="scientific">Crossiella cryophila</name>
    <dbReference type="NCBI Taxonomy" id="43355"/>
    <lineage>
        <taxon>Bacteria</taxon>
        <taxon>Bacillati</taxon>
        <taxon>Actinomycetota</taxon>
        <taxon>Actinomycetes</taxon>
        <taxon>Pseudonocardiales</taxon>
        <taxon>Pseudonocardiaceae</taxon>
        <taxon>Crossiella</taxon>
    </lineage>
</organism>
<proteinExistence type="predicted"/>
<keyword evidence="2" id="KW-1185">Reference proteome</keyword>
<sequence>MRWGGGFPTGWLTEARLPTVRLVGARLPTERLVEVGGVEAGHVS</sequence>
<comment type="caution">
    <text evidence="1">The sequence shown here is derived from an EMBL/GenBank/DDBJ whole genome shotgun (WGS) entry which is preliminary data.</text>
</comment>
<protein>
    <submittedName>
        <fullName evidence="1">Uncharacterized protein</fullName>
    </submittedName>
</protein>
<dbReference type="EMBL" id="JACHMH010000001">
    <property type="protein sequence ID" value="MBB4680791.1"/>
    <property type="molecule type" value="Genomic_DNA"/>
</dbReference>
<accession>A0A7W7CJ85</accession>
<gene>
    <name evidence="1" type="ORF">HNR67_006909</name>
</gene>
<evidence type="ECO:0000313" key="1">
    <source>
        <dbReference type="EMBL" id="MBB4680791.1"/>
    </source>
</evidence>
<name>A0A7W7CJ85_9PSEU</name>